<name>A0A2Z7AZ38_9LAMI</name>
<organism evidence="1 2">
    <name type="scientific">Dorcoceras hygrometricum</name>
    <dbReference type="NCBI Taxonomy" id="472368"/>
    <lineage>
        <taxon>Eukaryota</taxon>
        <taxon>Viridiplantae</taxon>
        <taxon>Streptophyta</taxon>
        <taxon>Embryophyta</taxon>
        <taxon>Tracheophyta</taxon>
        <taxon>Spermatophyta</taxon>
        <taxon>Magnoliopsida</taxon>
        <taxon>eudicotyledons</taxon>
        <taxon>Gunneridae</taxon>
        <taxon>Pentapetalae</taxon>
        <taxon>asterids</taxon>
        <taxon>lamiids</taxon>
        <taxon>Lamiales</taxon>
        <taxon>Gesneriaceae</taxon>
        <taxon>Didymocarpoideae</taxon>
        <taxon>Trichosporeae</taxon>
        <taxon>Loxocarpinae</taxon>
        <taxon>Dorcoceras</taxon>
    </lineage>
</organism>
<keyword evidence="2" id="KW-1185">Reference proteome</keyword>
<accession>A0A2Z7AZ38</accession>
<dbReference type="EMBL" id="KV011161">
    <property type="protein sequence ID" value="KZV26743.1"/>
    <property type="molecule type" value="Genomic_DNA"/>
</dbReference>
<proteinExistence type="predicted"/>
<gene>
    <name evidence="1" type="ORF">F511_20912</name>
</gene>
<sequence length="141" mass="15732">MGLTSKAADSDQTFMSEKLDVHATQKCDLTGSLYKEDRGVVSVSVLKIKLPPSESEPDQVAKRDDHEEGCVTPKAVDLCKNCPPAPRKPKSLPSTKRKMDNRVLLDVSIDEVESLFPSHFLKFFYSGKIKKVRKESCAFET</sequence>
<evidence type="ECO:0000313" key="1">
    <source>
        <dbReference type="EMBL" id="KZV26743.1"/>
    </source>
</evidence>
<protein>
    <submittedName>
        <fullName evidence="1">Uncharacterized protein</fullName>
    </submittedName>
</protein>
<dbReference type="AlphaFoldDB" id="A0A2Z7AZ38"/>
<evidence type="ECO:0000313" key="2">
    <source>
        <dbReference type="Proteomes" id="UP000250235"/>
    </source>
</evidence>
<dbReference type="Proteomes" id="UP000250235">
    <property type="component" value="Unassembled WGS sequence"/>
</dbReference>
<reference evidence="1 2" key="1">
    <citation type="journal article" date="2015" name="Proc. Natl. Acad. Sci. U.S.A.">
        <title>The resurrection genome of Boea hygrometrica: A blueprint for survival of dehydration.</title>
        <authorList>
            <person name="Xiao L."/>
            <person name="Yang G."/>
            <person name="Zhang L."/>
            <person name="Yang X."/>
            <person name="Zhao S."/>
            <person name="Ji Z."/>
            <person name="Zhou Q."/>
            <person name="Hu M."/>
            <person name="Wang Y."/>
            <person name="Chen M."/>
            <person name="Xu Y."/>
            <person name="Jin H."/>
            <person name="Xiao X."/>
            <person name="Hu G."/>
            <person name="Bao F."/>
            <person name="Hu Y."/>
            <person name="Wan P."/>
            <person name="Li L."/>
            <person name="Deng X."/>
            <person name="Kuang T."/>
            <person name="Xiang C."/>
            <person name="Zhu J.K."/>
            <person name="Oliver M.J."/>
            <person name="He Y."/>
        </authorList>
    </citation>
    <scope>NUCLEOTIDE SEQUENCE [LARGE SCALE GENOMIC DNA]</scope>
    <source>
        <strain evidence="2">cv. XS01</strain>
    </source>
</reference>
<dbReference type="OrthoDB" id="1933617at2759"/>